<keyword evidence="1" id="KW-0472">Membrane</keyword>
<keyword evidence="1" id="KW-1133">Transmembrane helix</keyword>
<dbReference type="GO" id="GO:0055088">
    <property type="term" value="P:lipid homeostasis"/>
    <property type="evidence" value="ECO:0007669"/>
    <property type="project" value="InterPro"/>
</dbReference>
<dbReference type="Pfam" id="PF10104">
    <property type="entry name" value="Brr6_like_C_C"/>
    <property type="match status" value="1"/>
</dbReference>
<dbReference type="PANTHER" id="PTHR28136:SF5">
    <property type="entry name" value="NUCLEUS EXPORT PROTEIN BRR6"/>
    <property type="match status" value="1"/>
</dbReference>
<dbReference type="GO" id="GO:0031965">
    <property type="term" value="C:nuclear membrane"/>
    <property type="evidence" value="ECO:0007669"/>
    <property type="project" value="InterPro"/>
</dbReference>
<gene>
    <name evidence="3" type="ORF">LAMI_0D01662G</name>
</gene>
<dbReference type="InterPro" id="IPR040202">
    <property type="entry name" value="Brl1/Brr6"/>
</dbReference>
<dbReference type="GO" id="GO:0006998">
    <property type="term" value="P:nuclear envelope organization"/>
    <property type="evidence" value="ECO:0007669"/>
    <property type="project" value="InterPro"/>
</dbReference>
<dbReference type="InterPro" id="IPR018767">
    <property type="entry name" value="Brl1/Brr6_dom"/>
</dbReference>
<dbReference type="OrthoDB" id="5961at2759"/>
<accession>A0A1G4J8S7</accession>
<evidence type="ECO:0000313" key="3">
    <source>
        <dbReference type="EMBL" id="SCU86344.1"/>
    </source>
</evidence>
<dbReference type="STRING" id="1230905.A0A1G4J8S7"/>
<evidence type="ECO:0000259" key="2">
    <source>
        <dbReference type="SMART" id="SM01042"/>
    </source>
</evidence>
<proteinExistence type="predicted"/>
<dbReference type="SMART" id="SM01042">
    <property type="entry name" value="Brr6_like_C_C"/>
    <property type="match status" value="1"/>
</dbReference>
<dbReference type="EMBL" id="LT598463">
    <property type="protein sequence ID" value="SCU86344.1"/>
    <property type="molecule type" value="Genomic_DNA"/>
</dbReference>
<dbReference type="PANTHER" id="PTHR28136">
    <property type="entry name" value="NUCLEUS EXPORT PROTEIN BRR6"/>
    <property type="match status" value="1"/>
</dbReference>
<feature type="transmembrane region" description="Helical" evidence="1">
    <location>
        <begin position="59"/>
        <end position="80"/>
    </location>
</feature>
<reference evidence="3 4" key="1">
    <citation type="submission" date="2016-03" db="EMBL/GenBank/DDBJ databases">
        <authorList>
            <person name="Devillers H."/>
        </authorList>
    </citation>
    <scope>NUCLEOTIDE SEQUENCE [LARGE SCALE GENOMIC DNA]</scope>
    <source>
        <strain evidence="3">CBS 11717</strain>
    </source>
</reference>
<keyword evidence="1" id="KW-0812">Transmembrane</keyword>
<protein>
    <submittedName>
        <fullName evidence="3">LAMI_0D01662g1_1</fullName>
    </submittedName>
</protein>
<evidence type="ECO:0000256" key="1">
    <source>
        <dbReference type="SAM" id="Phobius"/>
    </source>
</evidence>
<sequence>MRYQDLTLPQHTHKQVSKMKKTPEARDLAMTHRRQEVSPYLGHPRIARFRADPRLLSEYIQLLFNVIIAAIGVYVIVGFIRLTSRDVDRKLHQNTLETLARIERCRANYERNRCEPANRAPRMEQQCQEWLLCLNQDTQVAHDSSHSATIWAATLAEIIDVFLKNISVRSLVFMLISICGIIVVTNVAFGSYRVHYYGHAVGRSKTD</sequence>
<organism evidence="3 4">
    <name type="scientific">Lachancea mirantina</name>
    <dbReference type="NCBI Taxonomy" id="1230905"/>
    <lineage>
        <taxon>Eukaryota</taxon>
        <taxon>Fungi</taxon>
        <taxon>Dikarya</taxon>
        <taxon>Ascomycota</taxon>
        <taxon>Saccharomycotina</taxon>
        <taxon>Saccharomycetes</taxon>
        <taxon>Saccharomycetales</taxon>
        <taxon>Saccharomycetaceae</taxon>
        <taxon>Lachancea</taxon>
    </lineage>
</organism>
<feature type="transmembrane region" description="Helical" evidence="1">
    <location>
        <begin position="171"/>
        <end position="189"/>
    </location>
</feature>
<feature type="domain" description="Brl1/Brr6" evidence="2">
    <location>
        <begin position="56"/>
        <end position="193"/>
    </location>
</feature>
<dbReference type="AlphaFoldDB" id="A0A1G4J8S7"/>
<name>A0A1G4J8S7_9SACH</name>
<evidence type="ECO:0000313" key="4">
    <source>
        <dbReference type="Proteomes" id="UP000191024"/>
    </source>
</evidence>
<keyword evidence="4" id="KW-1185">Reference proteome</keyword>
<dbReference type="Proteomes" id="UP000191024">
    <property type="component" value="Chromosome D"/>
</dbReference>